<dbReference type="NCBIfam" id="NF010705">
    <property type="entry name" value="PRK14105.1"/>
    <property type="match status" value="1"/>
</dbReference>
<dbReference type="EMBL" id="JBHSWV010000132">
    <property type="protein sequence ID" value="MFC6765143.1"/>
    <property type="molecule type" value="Genomic_DNA"/>
</dbReference>
<evidence type="ECO:0000256" key="6">
    <source>
        <dbReference type="SAM" id="MobiDB-lite"/>
    </source>
</evidence>
<keyword evidence="4" id="KW-0067">ATP-binding</keyword>
<dbReference type="Proteomes" id="UP001596383">
    <property type="component" value="Unassembled WGS sequence"/>
</dbReference>
<feature type="domain" description="PurM-like N-terminal" evidence="7">
    <location>
        <begin position="51"/>
        <end position="144"/>
    </location>
</feature>
<name>A0ABD5SJD8_9EURY</name>
<reference evidence="9 10" key="1">
    <citation type="journal article" date="2019" name="Int. J. Syst. Evol. Microbiol.">
        <title>The Global Catalogue of Microorganisms (GCM) 10K type strain sequencing project: providing services to taxonomists for standard genome sequencing and annotation.</title>
        <authorList>
            <consortium name="The Broad Institute Genomics Platform"/>
            <consortium name="The Broad Institute Genome Sequencing Center for Infectious Disease"/>
            <person name="Wu L."/>
            <person name="Ma J."/>
        </authorList>
    </citation>
    <scope>NUCLEOTIDE SEQUENCE [LARGE SCALE GENOMIC DNA]</scope>
    <source>
        <strain evidence="9 10">LMG 29247</strain>
    </source>
</reference>
<organism evidence="9 10">
    <name type="scientific">Natrinema soli</name>
    <dbReference type="NCBI Taxonomy" id="1930624"/>
    <lineage>
        <taxon>Archaea</taxon>
        <taxon>Methanobacteriati</taxon>
        <taxon>Methanobacteriota</taxon>
        <taxon>Stenosarchaea group</taxon>
        <taxon>Halobacteria</taxon>
        <taxon>Halobacteriales</taxon>
        <taxon>Natrialbaceae</taxon>
        <taxon>Natrinema</taxon>
    </lineage>
</organism>
<evidence type="ECO:0000259" key="7">
    <source>
        <dbReference type="Pfam" id="PF00586"/>
    </source>
</evidence>
<protein>
    <submittedName>
        <fullName evidence="9">Selenide, water dikinase SelD</fullName>
    </submittedName>
</protein>
<keyword evidence="2" id="KW-0547">Nucleotide-binding</keyword>
<evidence type="ECO:0000256" key="3">
    <source>
        <dbReference type="ARBA" id="ARBA00022777"/>
    </source>
</evidence>
<dbReference type="PANTHER" id="PTHR10256:SF0">
    <property type="entry name" value="INACTIVE SELENIDE, WATER DIKINASE-LIKE PROTEIN-RELATED"/>
    <property type="match status" value="1"/>
</dbReference>
<dbReference type="InterPro" id="IPR016188">
    <property type="entry name" value="PurM-like_N"/>
</dbReference>
<dbReference type="SUPFAM" id="SSF56042">
    <property type="entry name" value="PurM C-terminal domain-like"/>
    <property type="match status" value="1"/>
</dbReference>
<dbReference type="InterPro" id="IPR010918">
    <property type="entry name" value="PurM-like_C_dom"/>
</dbReference>
<feature type="domain" description="PurM-like C-terminal" evidence="8">
    <location>
        <begin position="171"/>
        <end position="333"/>
    </location>
</feature>
<comment type="caution">
    <text evidence="9">The sequence shown here is derived from an EMBL/GenBank/DDBJ whole genome shotgun (WGS) entry which is preliminary data.</text>
</comment>
<keyword evidence="3" id="KW-0418">Kinase</keyword>
<dbReference type="InterPro" id="IPR004536">
    <property type="entry name" value="SPS/SelD"/>
</dbReference>
<gene>
    <name evidence="9" type="primary">selD</name>
    <name evidence="9" type="ORF">ACFQE6_09050</name>
</gene>
<dbReference type="PANTHER" id="PTHR10256">
    <property type="entry name" value="SELENIDE, WATER DIKINASE"/>
    <property type="match status" value="1"/>
</dbReference>
<feature type="region of interest" description="Disordered" evidence="6">
    <location>
        <begin position="326"/>
        <end position="347"/>
    </location>
</feature>
<sequence length="347" mass="36422">MPDRSADTTARLTEYADLHGCSCKVGQSDLDDLLREVGLTQSRDELLFGVGEDAAARRLTDDLALVSTVDFFTPIIDDPYDFGRVAACNAASDAFATGAVDNLDCLVVLGLPQELTDAAPMILAGIADAIDDMDGVIAGGHTIISPWPFAGGAVSATAPPETLLTSQQATAGDHLYLTKPLGTQSAMGGLRVSDDEFADVVAEATERSVRKIGDEALAWMTTPNRAAAMASRDVATAATDITGFGLVGQTQVLADNADVGIEVSRLPIIEGTANLSRLFGYGLEDGESAETSGGLLLSVPESQTPTLESRLDGADVFYRRIGRVTDGDGVSLRDPTIEPISREKRDN</sequence>
<evidence type="ECO:0000256" key="4">
    <source>
        <dbReference type="ARBA" id="ARBA00022840"/>
    </source>
</evidence>
<dbReference type="PIRSF" id="PIRSF036407">
    <property type="entry name" value="Selenphspht_syn"/>
    <property type="match status" value="1"/>
</dbReference>
<accession>A0ABD5SJD8</accession>
<dbReference type="GO" id="GO:0016301">
    <property type="term" value="F:kinase activity"/>
    <property type="evidence" value="ECO:0007669"/>
    <property type="project" value="UniProtKB-KW"/>
</dbReference>
<dbReference type="RefSeq" id="WP_273738178.1">
    <property type="nucleotide sequence ID" value="NZ_JAQIVI010000132.1"/>
</dbReference>
<dbReference type="Pfam" id="PF02769">
    <property type="entry name" value="AIRS_C"/>
    <property type="match status" value="1"/>
</dbReference>
<evidence type="ECO:0000256" key="5">
    <source>
        <dbReference type="ARBA" id="ARBA00023266"/>
    </source>
</evidence>
<keyword evidence="1" id="KW-0808">Transferase</keyword>
<proteinExistence type="predicted"/>
<evidence type="ECO:0000313" key="10">
    <source>
        <dbReference type="Proteomes" id="UP001596383"/>
    </source>
</evidence>
<dbReference type="Gene3D" id="3.30.1330.10">
    <property type="entry name" value="PurM-like, N-terminal domain"/>
    <property type="match status" value="1"/>
</dbReference>
<dbReference type="SUPFAM" id="SSF55326">
    <property type="entry name" value="PurM N-terminal domain-like"/>
    <property type="match status" value="1"/>
</dbReference>
<evidence type="ECO:0000313" key="9">
    <source>
        <dbReference type="EMBL" id="MFC6765143.1"/>
    </source>
</evidence>
<dbReference type="InterPro" id="IPR036676">
    <property type="entry name" value="PurM-like_C_sf"/>
</dbReference>
<dbReference type="AlphaFoldDB" id="A0ABD5SJD8"/>
<dbReference type="NCBIfam" id="TIGR00476">
    <property type="entry name" value="selD"/>
    <property type="match status" value="1"/>
</dbReference>
<dbReference type="InterPro" id="IPR036921">
    <property type="entry name" value="PurM-like_N_sf"/>
</dbReference>
<keyword evidence="5" id="KW-0711">Selenium</keyword>
<dbReference type="Gene3D" id="3.90.650.10">
    <property type="entry name" value="PurM-like C-terminal domain"/>
    <property type="match status" value="1"/>
</dbReference>
<dbReference type="Pfam" id="PF00586">
    <property type="entry name" value="AIRS"/>
    <property type="match status" value="1"/>
</dbReference>
<evidence type="ECO:0000256" key="2">
    <source>
        <dbReference type="ARBA" id="ARBA00022741"/>
    </source>
</evidence>
<keyword evidence="10" id="KW-1185">Reference proteome</keyword>
<dbReference type="GO" id="GO:0005524">
    <property type="term" value="F:ATP binding"/>
    <property type="evidence" value="ECO:0007669"/>
    <property type="project" value="UniProtKB-KW"/>
</dbReference>
<evidence type="ECO:0000259" key="8">
    <source>
        <dbReference type="Pfam" id="PF02769"/>
    </source>
</evidence>
<evidence type="ECO:0000256" key="1">
    <source>
        <dbReference type="ARBA" id="ARBA00022679"/>
    </source>
</evidence>